<gene>
    <name evidence="1" type="ORF">BP6252_08795</name>
</gene>
<dbReference type="Proteomes" id="UP000256645">
    <property type="component" value="Unassembled WGS sequence"/>
</dbReference>
<accession>A0A3D8R6V0</accession>
<sequence>MASFYAEQGRSTDADKVLEDLCRCYLSKFGFDNRHIAQDIVSTKNAARIDYGIQLARTHVAANDITRRSFLSAIEVARNIIGRNSWDKHRFKSFEVLEALLELSATILKGGFENEAWALFSQIEHKAEDNFGWDEEHTIWGKISIGIIYERCKGWAHAESWFNHAYAASTATNDDQDGISKALQVALEKHHFSYLSNEGRPFKTIFGVSGLTFRPVDCI</sequence>
<comment type="caution">
    <text evidence="1">The sequence shown here is derived from an EMBL/GenBank/DDBJ whole genome shotgun (WGS) entry which is preliminary data.</text>
</comment>
<dbReference type="OrthoDB" id="5986190at2759"/>
<evidence type="ECO:0000313" key="2">
    <source>
        <dbReference type="Proteomes" id="UP000256645"/>
    </source>
</evidence>
<name>A0A3D8R6V0_9HELO</name>
<reference evidence="1 2" key="1">
    <citation type="journal article" date="2018" name="IMA Fungus">
        <title>IMA Genome-F 9: Draft genome sequence of Annulohypoxylon stygium, Aspergillus mulundensis, Berkeleyomyces basicola (syn. Thielaviopsis basicola), Ceratocystis smalleyi, two Cercospora beticola strains, Coleophoma cylindrospora, Fusarium fracticaudum, Phialophora cf. hyalina, and Morchella septimelata.</title>
        <authorList>
            <person name="Wingfield B.D."/>
            <person name="Bills G.F."/>
            <person name="Dong Y."/>
            <person name="Huang W."/>
            <person name="Nel W.J."/>
            <person name="Swalarsk-Parry B.S."/>
            <person name="Vaghefi N."/>
            <person name="Wilken P.M."/>
            <person name="An Z."/>
            <person name="de Beer Z.W."/>
            <person name="De Vos L."/>
            <person name="Chen L."/>
            <person name="Duong T.A."/>
            <person name="Gao Y."/>
            <person name="Hammerbacher A."/>
            <person name="Kikkert J.R."/>
            <person name="Li Y."/>
            <person name="Li H."/>
            <person name="Li K."/>
            <person name="Li Q."/>
            <person name="Liu X."/>
            <person name="Ma X."/>
            <person name="Naidoo K."/>
            <person name="Pethybridge S.J."/>
            <person name="Sun J."/>
            <person name="Steenkamp E.T."/>
            <person name="van der Nest M.A."/>
            <person name="van Wyk S."/>
            <person name="Wingfield M.J."/>
            <person name="Xiong C."/>
            <person name="Yue Q."/>
            <person name="Zhang X."/>
        </authorList>
    </citation>
    <scope>NUCLEOTIDE SEQUENCE [LARGE SCALE GENOMIC DNA]</scope>
    <source>
        <strain evidence="1 2">BP6252</strain>
    </source>
</reference>
<organism evidence="1 2">
    <name type="scientific">Coleophoma cylindrospora</name>
    <dbReference type="NCBI Taxonomy" id="1849047"/>
    <lineage>
        <taxon>Eukaryota</taxon>
        <taxon>Fungi</taxon>
        <taxon>Dikarya</taxon>
        <taxon>Ascomycota</taxon>
        <taxon>Pezizomycotina</taxon>
        <taxon>Leotiomycetes</taxon>
        <taxon>Helotiales</taxon>
        <taxon>Dermateaceae</taxon>
        <taxon>Coleophoma</taxon>
    </lineage>
</organism>
<protein>
    <submittedName>
        <fullName evidence="1">Uncharacterized protein</fullName>
    </submittedName>
</protein>
<dbReference type="AlphaFoldDB" id="A0A3D8R6V0"/>
<keyword evidence="2" id="KW-1185">Reference proteome</keyword>
<dbReference type="STRING" id="1849047.A0A3D8R6V0"/>
<proteinExistence type="predicted"/>
<evidence type="ECO:0000313" key="1">
    <source>
        <dbReference type="EMBL" id="RDW69775.1"/>
    </source>
</evidence>
<dbReference type="EMBL" id="PDLM01000009">
    <property type="protein sequence ID" value="RDW69775.1"/>
    <property type="molecule type" value="Genomic_DNA"/>
</dbReference>